<dbReference type="EMBL" id="CP093346">
    <property type="protein sequence ID" value="WOG96376.1"/>
    <property type="molecule type" value="Genomic_DNA"/>
</dbReference>
<accession>A0A162A9M9</accession>
<name>A0A162A9M9_DAUCS</name>
<keyword evidence="3" id="KW-1185">Reference proteome</keyword>
<dbReference type="EMBL" id="LNRQ01000004">
    <property type="protein sequence ID" value="KZM97540.1"/>
    <property type="molecule type" value="Genomic_DNA"/>
</dbReference>
<evidence type="ECO:0000313" key="1">
    <source>
        <dbReference type="EMBL" id="KZM97540.1"/>
    </source>
</evidence>
<dbReference type="Proteomes" id="UP000077755">
    <property type="component" value="Chromosome 4"/>
</dbReference>
<dbReference type="AlphaFoldDB" id="A0A162A9M9"/>
<dbReference type="Gramene" id="KZM97540">
    <property type="protein sequence ID" value="KZM97540"/>
    <property type="gene ID" value="DCAR_015098"/>
</dbReference>
<organism evidence="1">
    <name type="scientific">Daucus carota subsp. sativus</name>
    <name type="common">Carrot</name>
    <dbReference type="NCBI Taxonomy" id="79200"/>
    <lineage>
        <taxon>Eukaryota</taxon>
        <taxon>Viridiplantae</taxon>
        <taxon>Streptophyta</taxon>
        <taxon>Embryophyta</taxon>
        <taxon>Tracheophyta</taxon>
        <taxon>Spermatophyta</taxon>
        <taxon>Magnoliopsida</taxon>
        <taxon>eudicotyledons</taxon>
        <taxon>Gunneridae</taxon>
        <taxon>Pentapetalae</taxon>
        <taxon>asterids</taxon>
        <taxon>campanulids</taxon>
        <taxon>Apiales</taxon>
        <taxon>Apiaceae</taxon>
        <taxon>Apioideae</taxon>
        <taxon>Scandiceae</taxon>
        <taxon>Daucinae</taxon>
        <taxon>Daucus</taxon>
        <taxon>Daucus sect. Daucus</taxon>
    </lineage>
</organism>
<reference evidence="2" key="2">
    <citation type="submission" date="2022-03" db="EMBL/GenBank/DDBJ databases">
        <title>Draft title - Genomic analysis of global carrot germplasm unveils the trajectory of domestication and the origin of high carotenoid orange carrot.</title>
        <authorList>
            <person name="Iorizzo M."/>
            <person name="Ellison S."/>
            <person name="Senalik D."/>
            <person name="Macko-Podgorni A."/>
            <person name="Grzebelus D."/>
            <person name="Bostan H."/>
            <person name="Rolling W."/>
            <person name="Curaba J."/>
            <person name="Simon P."/>
        </authorList>
    </citation>
    <scope>NUCLEOTIDE SEQUENCE</scope>
    <source>
        <tissue evidence="2">Leaf</tissue>
    </source>
</reference>
<reference evidence="1" key="1">
    <citation type="journal article" date="2016" name="Nat. Genet.">
        <title>A high-quality carrot genome assembly provides new insights into carotenoid accumulation and asterid genome evolution.</title>
        <authorList>
            <person name="Iorizzo M."/>
            <person name="Ellison S."/>
            <person name="Senalik D."/>
            <person name="Zeng P."/>
            <person name="Satapoomin P."/>
            <person name="Huang J."/>
            <person name="Bowman M."/>
            <person name="Iovene M."/>
            <person name="Sanseverino W."/>
            <person name="Cavagnaro P."/>
            <person name="Yildiz M."/>
            <person name="Macko-Podgorni A."/>
            <person name="Moranska E."/>
            <person name="Grzebelus E."/>
            <person name="Grzebelus D."/>
            <person name="Ashrafi H."/>
            <person name="Zheng Z."/>
            <person name="Cheng S."/>
            <person name="Spooner D."/>
            <person name="Van Deynze A."/>
            <person name="Simon P."/>
        </authorList>
    </citation>
    <scope>NUCLEOTIDE SEQUENCE [LARGE SCALE GENOMIC DNA]</scope>
    <source>
        <tissue evidence="1">Leaf</tissue>
    </source>
</reference>
<gene>
    <name evidence="1" type="ORF">DCAR_015098</name>
    <name evidence="2" type="ORF">DCAR_0415711</name>
</gene>
<evidence type="ECO:0000313" key="2">
    <source>
        <dbReference type="EMBL" id="WOG96376.1"/>
    </source>
</evidence>
<protein>
    <submittedName>
        <fullName evidence="1">Uncharacterized protein</fullName>
    </submittedName>
</protein>
<proteinExistence type="predicted"/>
<evidence type="ECO:0000313" key="3">
    <source>
        <dbReference type="Proteomes" id="UP000077755"/>
    </source>
</evidence>
<sequence length="84" mass="9144">MLRSWPEKSWIMALVCGDHGFVGGRGVEKGAVVGEFDGGDGALVSGESVWESVGLYCGFLWYCHVFVMWRWKSQLSDPGSNTGA</sequence>